<gene>
    <name evidence="2" type="ORF">SAMN00790413_03044</name>
</gene>
<evidence type="ECO:0000313" key="2">
    <source>
        <dbReference type="EMBL" id="SMB95877.1"/>
    </source>
</evidence>
<organism evidence="2 3">
    <name type="scientific">Deinococcus hopiensis KR-140</name>
    <dbReference type="NCBI Taxonomy" id="695939"/>
    <lineage>
        <taxon>Bacteria</taxon>
        <taxon>Thermotogati</taxon>
        <taxon>Deinococcota</taxon>
        <taxon>Deinococci</taxon>
        <taxon>Deinococcales</taxon>
        <taxon>Deinococcaceae</taxon>
        <taxon>Deinococcus</taxon>
    </lineage>
</organism>
<evidence type="ECO:0000256" key="1">
    <source>
        <dbReference type="SAM" id="MobiDB-lite"/>
    </source>
</evidence>
<feature type="region of interest" description="Disordered" evidence="1">
    <location>
        <begin position="45"/>
        <end position="85"/>
    </location>
</feature>
<name>A0A1W1VRA2_9DEIO</name>
<sequence length="85" mass="9059">MPRAASPALPTRPRVPEVPRPLQRFRAGHLGIGAQRAVSCQKLRVAQDGETARQPGRDGVGPSSRRGASRQPGMPPRRIPPGPSP</sequence>
<dbReference type="EMBL" id="FWWU01000009">
    <property type="protein sequence ID" value="SMB95877.1"/>
    <property type="molecule type" value="Genomic_DNA"/>
</dbReference>
<dbReference type="Proteomes" id="UP000192582">
    <property type="component" value="Unassembled WGS sequence"/>
</dbReference>
<feature type="compositionally biased region" description="Pro residues" evidence="1">
    <location>
        <begin position="73"/>
        <end position="85"/>
    </location>
</feature>
<reference evidence="2 3" key="1">
    <citation type="submission" date="2017-04" db="EMBL/GenBank/DDBJ databases">
        <authorList>
            <person name="Afonso C.L."/>
            <person name="Miller P.J."/>
            <person name="Scott M.A."/>
            <person name="Spackman E."/>
            <person name="Goraichik I."/>
            <person name="Dimitrov K.M."/>
            <person name="Suarez D.L."/>
            <person name="Swayne D.E."/>
        </authorList>
    </citation>
    <scope>NUCLEOTIDE SEQUENCE [LARGE SCALE GENOMIC DNA]</scope>
    <source>
        <strain evidence="2 3">KR-140</strain>
    </source>
</reference>
<keyword evidence="3" id="KW-1185">Reference proteome</keyword>
<dbReference type="AlphaFoldDB" id="A0A1W1VRA2"/>
<accession>A0A1W1VRA2</accession>
<evidence type="ECO:0000313" key="3">
    <source>
        <dbReference type="Proteomes" id="UP000192582"/>
    </source>
</evidence>
<feature type="region of interest" description="Disordered" evidence="1">
    <location>
        <begin position="1"/>
        <end position="20"/>
    </location>
</feature>
<protein>
    <submittedName>
        <fullName evidence="2">Uncharacterized protein</fullName>
    </submittedName>
</protein>
<proteinExistence type="predicted"/>